<keyword evidence="3" id="KW-1185">Reference proteome</keyword>
<keyword evidence="1" id="KW-0812">Transmembrane</keyword>
<reference evidence="2 3" key="1">
    <citation type="journal article" date="2012" name="PLoS Pathog.">
        <title>Diverse lifestyles and strategies of plant pathogenesis encoded in the genomes of eighteen Dothideomycetes fungi.</title>
        <authorList>
            <person name="Ohm R.A."/>
            <person name="Feau N."/>
            <person name="Henrissat B."/>
            <person name="Schoch C.L."/>
            <person name="Horwitz B.A."/>
            <person name="Barry K.W."/>
            <person name="Condon B.J."/>
            <person name="Copeland A.C."/>
            <person name="Dhillon B."/>
            <person name="Glaser F."/>
            <person name="Hesse C.N."/>
            <person name="Kosti I."/>
            <person name="LaButti K."/>
            <person name="Lindquist E.A."/>
            <person name="Lucas S."/>
            <person name="Salamov A.A."/>
            <person name="Bradshaw R.E."/>
            <person name="Ciuffetti L."/>
            <person name="Hamelin R.C."/>
            <person name="Kema G.H.J."/>
            <person name="Lawrence C."/>
            <person name="Scott J.A."/>
            <person name="Spatafora J.W."/>
            <person name="Turgeon B.G."/>
            <person name="de Wit P.J.G.M."/>
            <person name="Zhong S."/>
            <person name="Goodwin S.B."/>
            <person name="Grigoriev I.V."/>
        </authorList>
    </citation>
    <scope>NUCLEOTIDE SEQUENCE [LARGE SCALE GENOMIC DNA]</scope>
    <source>
        <strain evidence="3">ND90Pr / ATCC 201652</strain>
    </source>
</reference>
<keyword evidence="1" id="KW-0472">Membrane</keyword>
<dbReference type="GeneID" id="19134543"/>
<dbReference type="RefSeq" id="XP_007695333.1">
    <property type="nucleotide sequence ID" value="XM_007697143.1"/>
</dbReference>
<gene>
    <name evidence="2" type="ORF">COCSADRAFT_218503</name>
</gene>
<protein>
    <submittedName>
        <fullName evidence="2">Uncharacterized protein</fullName>
    </submittedName>
</protein>
<name>M2T732_COCSN</name>
<proteinExistence type="predicted"/>
<keyword evidence="1" id="KW-1133">Transmembrane helix</keyword>
<evidence type="ECO:0000256" key="1">
    <source>
        <dbReference type="SAM" id="Phobius"/>
    </source>
</evidence>
<dbReference type="EMBL" id="KB445637">
    <property type="protein sequence ID" value="EMD70230.1"/>
    <property type="molecule type" value="Genomic_DNA"/>
</dbReference>
<feature type="transmembrane region" description="Helical" evidence="1">
    <location>
        <begin position="79"/>
        <end position="98"/>
    </location>
</feature>
<dbReference type="Proteomes" id="UP000016934">
    <property type="component" value="Unassembled WGS sequence"/>
</dbReference>
<reference evidence="3" key="2">
    <citation type="journal article" date="2013" name="PLoS Genet.">
        <title>Comparative genome structure, secondary metabolite, and effector coding capacity across Cochliobolus pathogens.</title>
        <authorList>
            <person name="Condon B.J."/>
            <person name="Leng Y."/>
            <person name="Wu D."/>
            <person name="Bushley K.E."/>
            <person name="Ohm R.A."/>
            <person name="Otillar R."/>
            <person name="Martin J."/>
            <person name="Schackwitz W."/>
            <person name="Grimwood J."/>
            <person name="MohdZainudin N."/>
            <person name="Xue C."/>
            <person name="Wang R."/>
            <person name="Manning V.A."/>
            <person name="Dhillon B."/>
            <person name="Tu Z.J."/>
            <person name="Steffenson B.J."/>
            <person name="Salamov A."/>
            <person name="Sun H."/>
            <person name="Lowry S."/>
            <person name="LaButti K."/>
            <person name="Han J."/>
            <person name="Copeland A."/>
            <person name="Lindquist E."/>
            <person name="Barry K."/>
            <person name="Schmutz J."/>
            <person name="Baker S.E."/>
            <person name="Ciuffetti L.M."/>
            <person name="Grigoriev I.V."/>
            <person name="Zhong S."/>
            <person name="Turgeon B.G."/>
        </authorList>
    </citation>
    <scope>NUCLEOTIDE SEQUENCE [LARGE SCALE GENOMIC DNA]</scope>
    <source>
        <strain evidence="3">ND90Pr / ATCC 201652</strain>
    </source>
</reference>
<dbReference type="AlphaFoldDB" id="M2T732"/>
<dbReference type="HOGENOM" id="CLU_2305841_0_0_1"/>
<evidence type="ECO:0000313" key="2">
    <source>
        <dbReference type="EMBL" id="EMD70230.1"/>
    </source>
</evidence>
<organism evidence="2 3">
    <name type="scientific">Cochliobolus sativus (strain ND90Pr / ATCC 201652)</name>
    <name type="common">Common root rot and spot blotch fungus</name>
    <name type="synonym">Bipolaris sorokiniana</name>
    <dbReference type="NCBI Taxonomy" id="665912"/>
    <lineage>
        <taxon>Eukaryota</taxon>
        <taxon>Fungi</taxon>
        <taxon>Dikarya</taxon>
        <taxon>Ascomycota</taxon>
        <taxon>Pezizomycotina</taxon>
        <taxon>Dothideomycetes</taxon>
        <taxon>Pleosporomycetidae</taxon>
        <taxon>Pleosporales</taxon>
        <taxon>Pleosporineae</taxon>
        <taxon>Pleosporaceae</taxon>
        <taxon>Bipolaris</taxon>
    </lineage>
</organism>
<sequence>MARDRFTTLHSPTLSLSIPTHYAEYALSRRVVSTQPLRHKHTCAVRNPFALIHHAVLHPASRCGTAQIRLLTPWHTPAHGVPVSFVLLLVTLILFSHANT</sequence>
<dbReference type="KEGG" id="bsc:COCSADRAFT_218503"/>
<evidence type="ECO:0000313" key="3">
    <source>
        <dbReference type="Proteomes" id="UP000016934"/>
    </source>
</evidence>
<accession>M2T732</accession>